<dbReference type="PANTHER" id="PTHR31973:SF195">
    <property type="entry name" value="MUDR FAMILY TRANSPOSASE"/>
    <property type="match status" value="1"/>
</dbReference>
<comment type="caution">
    <text evidence="1">The sequence shown here is derived from an EMBL/GenBank/DDBJ whole genome shotgun (WGS) entry which is preliminary data.</text>
</comment>
<keyword evidence="2" id="KW-1185">Reference proteome</keyword>
<gene>
    <name evidence="1" type="ORF">T459_08033</name>
</gene>
<evidence type="ECO:0000313" key="2">
    <source>
        <dbReference type="Proteomes" id="UP000222542"/>
    </source>
</evidence>
<accession>A0A2G2ZVC7</accession>
<name>A0A2G2ZVC7_CAPAN</name>
<reference evidence="1 2" key="2">
    <citation type="journal article" date="2017" name="Genome Biol.">
        <title>New reference genome sequences of hot pepper reveal the massive evolution of plant disease-resistance genes by retroduplication.</title>
        <authorList>
            <person name="Kim S."/>
            <person name="Park J."/>
            <person name="Yeom S.I."/>
            <person name="Kim Y.M."/>
            <person name="Seo E."/>
            <person name="Kim K.T."/>
            <person name="Kim M.S."/>
            <person name="Lee J.M."/>
            <person name="Cheong K."/>
            <person name="Shin H.S."/>
            <person name="Kim S.B."/>
            <person name="Han K."/>
            <person name="Lee J."/>
            <person name="Park M."/>
            <person name="Lee H.A."/>
            <person name="Lee H.Y."/>
            <person name="Lee Y."/>
            <person name="Oh S."/>
            <person name="Lee J.H."/>
            <person name="Choi E."/>
            <person name="Choi E."/>
            <person name="Lee S.E."/>
            <person name="Jeon J."/>
            <person name="Kim H."/>
            <person name="Choi G."/>
            <person name="Song H."/>
            <person name="Lee J."/>
            <person name="Lee S.C."/>
            <person name="Kwon J.K."/>
            <person name="Lee H.Y."/>
            <person name="Koo N."/>
            <person name="Hong Y."/>
            <person name="Kim R.W."/>
            <person name="Kang W.H."/>
            <person name="Huh J.H."/>
            <person name="Kang B.C."/>
            <person name="Yang T.J."/>
            <person name="Lee Y.H."/>
            <person name="Bennetzen J.L."/>
            <person name="Choi D."/>
        </authorList>
    </citation>
    <scope>NUCLEOTIDE SEQUENCE [LARGE SCALE GENOMIC DNA]</scope>
    <source>
        <strain evidence="2">cv. CM334</strain>
    </source>
</reference>
<dbReference type="EMBL" id="AYRZ02000003">
    <property type="protein sequence ID" value="PHT85927.1"/>
    <property type="molecule type" value="Genomic_DNA"/>
</dbReference>
<proteinExistence type="predicted"/>
<dbReference type="PANTHER" id="PTHR31973">
    <property type="entry name" value="POLYPROTEIN, PUTATIVE-RELATED"/>
    <property type="match status" value="1"/>
</dbReference>
<reference evidence="1 2" key="1">
    <citation type="journal article" date="2014" name="Nat. Genet.">
        <title>Genome sequence of the hot pepper provides insights into the evolution of pungency in Capsicum species.</title>
        <authorList>
            <person name="Kim S."/>
            <person name="Park M."/>
            <person name="Yeom S.I."/>
            <person name="Kim Y.M."/>
            <person name="Lee J.M."/>
            <person name="Lee H.A."/>
            <person name="Seo E."/>
            <person name="Choi J."/>
            <person name="Cheong K."/>
            <person name="Kim K.T."/>
            <person name="Jung K."/>
            <person name="Lee G.W."/>
            <person name="Oh S.K."/>
            <person name="Bae C."/>
            <person name="Kim S.B."/>
            <person name="Lee H.Y."/>
            <person name="Kim S.Y."/>
            <person name="Kim M.S."/>
            <person name="Kang B.C."/>
            <person name="Jo Y.D."/>
            <person name="Yang H.B."/>
            <person name="Jeong H.J."/>
            <person name="Kang W.H."/>
            <person name="Kwon J.K."/>
            <person name="Shin C."/>
            <person name="Lim J.Y."/>
            <person name="Park J.H."/>
            <person name="Huh J.H."/>
            <person name="Kim J.S."/>
            <person name="Kim B.D."/>
            <person name="Cohen O."/>
            <person name="Paran I."/>
            <person name="Suh M.C."/>
            <person name="Lee S.B."/>
            <person name="Kim Y.K."/>
            <person name="Shin Y."/>
            <person name="Noh S.J."/>
            <person name="Park J."/>
            <person name="Seo Y.S."/>
            <person name="Kwon S.Y."/>
            <person name="Kim H.A."/>
            <person name="Park J.M."/>
            <person name="Kim H.J."/>
            <person name="Choi S.B."/>
            <person name="Bosland P.W."/>
            <person name="Reeves G."/>
            <person name="Jo S.H."/>
            <person name="Lee B.W."/>
            <person name="Cho H.T."/>
            <person name="Choi H.S."/>
            <person name="Lee M.S."/>
            <person name="Yu Y."/>
            <person name="Do Choi Y."/>
            <person name="Park B.S."/>
            <person name="van Deynze A."/>
            <person name="Ashrafi H."/>
            <person name="Hill T."/>
            <person name="Kim W.T."/>
            <person name="Pai H.S."/>
            <person name="Ahn H.K."/>
            <person name="Yeam I."/>
            <person name="Giovannoni J.J."/>
            <person name="Rose J.K."/>
            <person name="Sorensen I."/>
            <person name="Lee S.J."/>
            <person name="Kim R.W."/>
            <person name="Choi I.Y."/>
            <person name="Choi B.S."/>
            <person name="Lim J.S."/>
            <person name="Lee Y.H."/>
            <person name="Choi D."/>
        </authorList>
    </citation>
    <scope>NUCLEOTIDE SEQUENCE [LARGE SCALE GENOMIC DNA]</scope>
    <source>
        <strain evidence="2">cv. CM334</strain>
    </source>
</reference>
<dbReference type="Proteomes" id="UP000222542">
    <property type="component" value="Unassembled WGS sequence"/>
</dbReference>
<dbReference type="AlphaFoldDB" id="A0A2G2ZVC7"/>
<organism evidence="1 2">
    <name type="scientific">Capsicum annuum</name>
    <name type="common">Capsicum pepper</name>
    <dbReference type="NCBI Taxonomy" id="4072"/>
    <lineage>
        <taxon>Eukaryota</taxon>
        <taxon>Viridiplantae</taxon>
        <taxon>Streptophyta</taxon>
        <taxon>Embryophyta</taxon>
        <taxon>Tracheophyta</taxon>
        <taxon>Spermatophyta</taxon>
        <taxon>Magnoliopsida</taxon>
        <taxon>eudicotyledons</taxon>
        <taxon>Gunneridae</taxon>
        <taxon>Pentapetalae</taxon>
        <taxon>asterids</taxon>
        <taxon>lamiids</taxon>
        <taxon>Solanales</taxon>
        <taxon>Solanaceae</taxon>
        <taxon>Solanoideae</taxon>
        <taxon>Capsiceae</taxon>
        <taxon>Capsicum</taxon>
    </lineage>
</organism>
<dbReference type="OMA" id="WNAASTH"/>
<evidence type="ECO:0000313" key="1">
    <source>
        <dbReference type="EMBL" id="PHT85927.1"/>
    </source>
</evidence>
<sequence length="441" mass="51536">MANFEENVMVALYWGGEIISEMSGFRYSEGARMIVSMSISTSYIELVAMLHEKIRTNSENIQMDISGKYPCSFQAQNYGFAMLSRPHFAYTATPTIHQSLDASPNEHEYQSYDEGLSSQGHIKGGHKQYEISLSELWQFQEPQAFHRFYVRHLKSNFQSYFPNRNLSDLMWNAASTHQVRKFEALMWEIREENEEAYEYLMQFPLDKWMISHDDGKRWGVLTTNLLESFNGLLKKARRLPITATVRLSLEKIVERYTRRSQTAHQLVEQKELWTSRFKVKWEKNYESSKKHFVFYWNISTGIYEVRSIQVDGTGGNPHRVSVSDKKYDCEKGANLHFPCSHVMKVTERMGGLARNFVSEHFTIENYVATCYGSFSQVGHKAYWPSPNFIMRSNEFYRRSNRQRTTRVPNEMDHGPAVYGRACGLCKKTGHDRRRCPTHNQT</sequence>
<dbReference type="Gramene" id="PHT85927">
    <property type="protein sequence ID" value="PHT85927"/>
    <property type="gene ID" value="T459_08033"/>
</dbReference>
<protein>
    <recommendedName>
        <fullName evidence="3">SWIM-type domain-containing protein</fullName>
    </recommendedName>
</protein>
<dbReference type="STRING" id="4072.A0A2G2ZVC7"/>
<evidence type="ECO:0008006" key="3">
    <source>
        <dbReference type="Google" id="ProtNLM"/>
    </source>
</evidence>